<keyword evidence="2" id="KW-1185">Reference proteome</keyword>
<proteinExistence type="predicted"/>
<dbReference type="Proteomes" id="UP000276133">
    <property type="component" value="Unassembled WGS sequence"/>
</dbReference>
<protein>
    <submittedName>
        <fullName evidence="1">Uncharacterized protein</fullName>
    </submittedName>
</protein>
<dbReference type="EMBL" id="REGN01009968">
    <property type="protein sequence ID" value="RMZ99993.1"/>
    <property type="molecule type" value="Genomic_DNA"/>
</dbReference>
<name>A0A3M7PLZ8_BRAPC</name>
<accession>A0A3M7PLZ8</accession>
<organism evidence="1 2">
    <name type="scientific">Brachionus plicatilis</name>
    <name type="common">Marine rotifer</name>
    <name type="synonym">Brachionus muelleri</name>
    <dbReference type="NCBI Taxonomy" id="10195"/>
    <lineage>
        <taxon>Eukaryota</taxon>
        <taxon>Metazoa</taxon>
        <taxon>Spiralia</taxon>
        <taxon>Gnathifera</taxon>
        <taxon>Rotifera</taxon>
        <taxon>Eurotatoria</taxon>
        <taxon>Monogononta</taxon>
        <taxon>Pseudotrocha</taxon>
        <taxon>Ploima</taxon>
        <taxon>Brachionidae</taxon>
        <taxon>Brachionus</taxon>
    </lineage>
</organism>
<sequence>MFGDEVLRHECVNLFYCFFVSIFRQTFIDLICLFTNVDEKSREKSSCAISSIAEIFTANLLGCYSYCPWFCGFLIAGRHLDTVSSLCALHFFLSSSPDDMFTLVPLGPSIRSTRYTYWNMHLCSFLT</sequence>
<gene>
    <name evidence="1" type="ORF">BpHYR1_041235</name>
</gene>
<evidence type="ECO:0000313" key="1">
    <source>
        <dbReference type="EMBL" id="RMZ99993.1"/>
    </source>
</evidence>
<comment type="caution">
    <text evidence="1">The sequence shown here is derived from an EMBL/GenBank/DDBJ whole genome shotgun (WGS) entry which is preliminary data.</text>
</comment>
<dbReference type="AlphaFoldDB" id="A0A3M7PLZ8"/>
<evidence type="ECO:0000313" key="2">
    <source>
        <dbReference type="Proteomes" id="UP000276133"/>
    </source>
</evidence>
<reference evidence="1 2" key="1">
    <citation type="journal article" date="2018" name="Sci. Rep.">
        <title>Genomic signatures of local adaptation to the degree of environmental predictability in rotifers.</title>
        <authorList>
            <person name="Franch-Gras L."/>
            <person name="Hahn C."/>
            <person name="Garcia-Roger E.M."/>
            <person name="Carmona M.J."/>
            <person name="Serra M."/>
            <person name="Gomez A."/>
        </authorList>
    </citation>
    <scope>NUCLEOTIDE SEQUENCE [LARGE SCALE GENOMIC DNA]</scope>
    <source>
        <strain evidence="1">HYR1</strain>
    </source>
</reference>